<keyword evidence="3" id="KW-1185">Reference proteome</keyword>
<dbReference type="EMBL" id="CAICTM010002833">
    <property type="protein sequence ID" value="CAB9530327.1"/>
    <property type="molecule type" value="Genomic_DNA"/>
</dbReference>
<dbReference type="Pfam" id="PF13460">
    <property type="entry name" value="NAD_binding_10"/>
    <property type="match status" value="1"/>
</dbReference>
<feature type="domain" description="NAD(P)-binding" evidence="1">
    <location>
        <begin position="65"/>
        <end position="231"/>
    </location>
</feature>
<keyword evidence="2" id="KW-0808">Transferase</keyword>
<organism evidence="2 3">
    <name type="scientific">Seminavis robusta</name>
    <dbReference type="NCBI Taxonomy" id="568900"/>
    <lineage>
        <taxon>Eukaryota</taxon>
        <taxon>Sar</taxon>
        <taxon>Stramenopiles</taxon>
        <taxon>Ochrophyta</taxon>
        <taxon>Bacillariophyta</taxon>
        <taxon>Bacillariophyceae</taxon>
        <taxon>Bacillariophycidae</taxon>
        <taxon>Naviculales</taxon>
        <taxon>Naviculaceae</taxon>
        <taxon>Seminavis</taxon>
    </lineage>
</organism>
<evidence type="ECO:0000313" key="3">
    <source>
        <dbReference type="Proteomes" id="UP001153069"/>
    </source>
</evidence>
<dbReference type="InterPro" id="IPR016040">
    <property type="entry name" value="NAD(P)-bd_dom"/>
</dbReference>
<dbReference type="InterPro" id="IPR036291">
    <property type="entry name" value="NAD(P)-bd_dom_sf"/>
</dbReference>
<dbReference type="GO" id="GO:0032259">
    <property type="term" value="P:methylation"/>
    <property type="evidence" value="ECO:0007669"/>
    <property type="project" value="UniProtKB-KW"/>
</dbReference>
<dbReference type="PANTHER" id="PTHR15020:SF11">
    <property type="entry name" value="OS06G0360300 PROTEIN"/>
    <property type="match status" value="1"/>
</dbReference>
<dbReference type="Proteomes" id="UP001153069">
    <property type="component" value="Unassembled WGS sequence"/>
</dbReference>
<evidence type="ECO:0000259" key="1">
    <source>
        <dbReference type="Pfam" id="PF13460"/>
    </source>
</evidence>
<name>A0A9N8F0B1_9STRA</name>
<dbReference type="Gene3D" id="3.40.50.720">
    <property type="entry name" value="NAD(P)-binding Rossmann-like Domain"/>
    <property type="match status" value="1"/>
</dbReference>
<dbReference type="AlphaFoldDB" id="A0A9N8F0B1"/>
<proteinExistence type="predicted"/>
<dbReference type="OrthoDB" id="419598at2759"/>
<sequence>MPARLVVLYGIGGLSDVGRHAILAALEQPTVEHITVITEYPELLDEENWECNCQGGHTNPSKDHASKINVVKIDSWQNQQDNLSQHFQGCTGVVSCLGHRQPGVKYPQLIERGLVAAAGSQQVIQAMKEAEVKRVVAMSSMGMGENIHWAGKLMKIFFWTNTRKAYKDLQEMEKLYHASDLDYLLIRPTGLGEEVVPVGEYFTQDKKGVDVVGLELAKMDCARYMVEEALHPTRSHTGIVVGSRPASKANEK</sequence>
<gene>
    <name evidence="2" type="ORF">SEMRO_2835_G338190.1</name>
</gene>
<evidence type="ECO:0000313" key="2">
    <source>
        <dbReference type="EMBL" id="CAB9530327.1"/>
    </source>
</evidence>
<comment type="caution">
    <text evidence="2">The sequence shown here is derived from an EMBL/GenBank/DDBJ whole genome shotgun (WGS) entry which is preliminary data.</text>
</comment>
<accession>A0A9N8F0B1</accession>
<keyword evidence="2" id="KW-0489">Methyltransferase</keyword>
<dbReference type="PANTHER" id="PTHR15020">
    <property type="entry name" value="FLAVIN REDUCTASE-RELATED"/>
    <property type="match status" value="1"/>
</dbReference>
<dbReference type="SUPFAM" id="SSF51735">
    <property type="entry name" value="NAD(P)-binding Rossmann-fold domains"/>
    <property type="match status" value="1"/>
</dbReference>
<protein>
    <submittedName>
        <fullName evidence="2">Demethylmenaquinone methyltransferase</fullName>
    </submittedName>
</protein>
<reference evidence="2" key="1">
    <citation type="submission" date="2020-06" db="EMBL/GenBank/DDBJ databases">
        <authorList>
            <consortium name="Plant Systems Biology data submission"/>
        </authorList>
    </citation>
    <scope>NUCLEOTIDE SEQUENCE</scope>
    <source>
        <strain evidence="2">D6</strain>
    </source>
</reference>
<dbReference type="GO" id="GO:0008168">
    <property type="term" value="F:methyltransferase activity"/>
    <property type="evidence" value="ECO:0007669"/>
    <property type="project" value="UniProtKB-KW"/>
</dbReference>